<evidence type="ECO:0000313" key="4">
    <source>
        <dbReference type="Proteomes" id="UP001195483"/>
    </source>
</evidence>
<evidence type="ECO:0000256" key="2">
    <source>
        <dbReference type="SAM" id="Phobius"/>
    </source>
</evidence>
<evidence type="ECO:0000256" key="1">
    <source>
        <dbReference type="SAM" id="MobiDB-lite"/>
    </source>
</evidence>
<reference evidence="3" key="2">
    <citation type="journal article" date="2021" name="Genome Biol. Evol.">
        <title>Developing a high-quality reference genome for a parasitic bivalve with doubly uniparental inheritance (Bivalvia: Unionida).</title>
        <authorList>
            <person name="Smith C.H."/>
        </authorList>
    </citation>
    <scope>NUCLEOTIDE SEQUENCE</scope>
    <source>
        <strain evidence="3">CHS0354</strain>
        <tissue evidence="3">Mantle</tissue>
    </source>
</reference>
<feature type="transmembrane region" description="Helical" evidence="2">
    <location>
        <begin position="6"/>
        <end position="24"/>
    </location>
</feature>
<keyword evidence="2" id="KW-0812">Transmembrane</keyword>
<proteinExistence type="predicted"/>
<dbReference type="Proteomes" id="UP001195483">
    <property type="component" value="Unassembled WGS sequence"/>
</dbReference>
<dbReference type="AlphaFoldDB" id="A0AAE0SYN5"/>
<accession>A0AAE0SYN5</accession>
<sequence length="233" mass="27207">MDMFFLIGSVICLLFGLICVLPVTRKRKREEEKETSESDKLEEKKETSESDKLEEIYSDGYKHVITDVKEGKCYPFERAHLGRKMQSDFRTYITSDYFNRLDRIDKSINKNAKNLDSDKTLSFRFDDQGQCTEVDESGQNYGNLQVQINKKRCKGESTTAAIMQVPYGRTIKPLLVQNGLRRSCDTGNQYFYFIYEKSDTQTKKFKKPRKEVLEKDVKKKGLPYSAYDDPQQQ</sequence>
<keyword evidence="4" id="KW-1185">Reference proteome</keyword>
<reference evidence="3" key="1">
    <citation type="journal article" date="2021" name="Genome Biol. Evol.">
        <title>A High-Quality Reference Genome for a Parasitic Bivalve with Doubly Uniparental Inheritance (Bivalvia: Unionida).</title>
        <authorList>
            <person name="Smith C.H."/>
        </authorList>
    </citation>
    <scope>NUCLEOTIDE SEQUENCE</scope>
    <source>
        <strain evidence="3">CHS0354</strain>
    </source>
</reference>
<protein>
    <submittedName>
        <fullName evidence="3">Uncharacterized protein</fullName>
    </submittedName>
</protein>
<feature type="region of interest" description="Disordered" evidence="1">
    <location>
        <begin position="29"/>
        <end position="49"/>
    </location>
</feature>
<gene>
    <name evidence="3" type="ORF">CHS0354_028716</name>
</gene>
<keyword evidence="2" id="KW-0472">Membrane</keyword>
<comment type="caution">
    <text evidence="3">The sequence shown here is derived from an EMBL/GenBank/DDBJ whole genome shotgun (WGS) entry which is preliminary data.</text>
</comment>
<organism evidence="3 4">
    <name type="scientific">Potamilus streckersoni</name>
    <dbReference type="NCBI Taxonomy" id="2493646"/>
    <lineage>
        <taxon>Eukaryota</taxon>
        <taxon>Metazoa</taxon>
        <taxon>Spiralia</taxon>
        <taxon>Lophotrochozoa</taxon>
        <taxon>Mollusca</taxon>
        <taxon>Bivalvia</taxon>
        <taxon>Autobranchia</taxon>
        <taxon>Heteroconchia</taxon>
        <taxon>Palaeoheterodonta</taxon>
        <taxon>Unionida</taxon>
        <taxon>Unionoidea</taxon>
        <taxon>Unionidae</taxon>
        <taxon>Ambleminae</taxon>
        <taxon>Lampsilini</taxon>
        <taxon>Potamilus</taxon>
    </lineage>
</organism>
<reference evidence="3" key="3">
    <citation type="submission" date="2023-05" db="EMBL/GenBank/DDBJ databases">
        <authorList>
            <person name="Smith C.H."/>
        </authorList>
    </citation>
    <scope>NUCLEOTIDE SEQUENCE</scope>
    <source>
        <strain evidence="3">CHS0354</strain>
        <tissue evidence="3">Mantle</tissue>
    </source>
</reference>
<keyword evidence="2" id="KW-1133">Transmembrane helix</keyword>
<name>A0AAE0SYN5_9BIVA</name>
<evidence type="ECO:0000313" key="3">
    <source>
        <dbReference type="EMBL" id="KAK3600516.1"/>
    </source>
</evidence>
<dbReference type="EMBL" id="JAEAOA010001723">
    <property type="protein sequence ID" value="KAK3600516.1"/>
    <property type="molecule type" value="Genomic_DNA"/>
</dbReference>